<name>A0AAW7ZBT2_9FIRM</name>
<evidence type="ECO:0000313" key="3">
    <source>
        <dbReference type="Proteomes" id="UP001172911"/>
    </source>
</evidence>
<dbReference type="EMBL" id="JARPTC010000007">
    <property type="protein sequence ID" value="MDO7786787.1"/>
    <property type="molecule type" value="Genomic_DNA"/>
</dbReference>
<gene>
    <name evidence="2" type="ORF">P6N53_06075</name>
</gene>
<keyword evidence="3" id="KW-1185">Reference proteome</keyword>
<dbReference type="SUPFAM" id="SSF47413">
    <property type="entry name" value="lambda repressor-like DNA-binding domains"/>
    <property type="match status" value="1"/>
</dbReference>
<reference evidence="2" key="2">
    <citation type="submission" date="2023-03" db="EMBL/GenBank/DDBJ databases">
        <authorList>
            <person name="Zhang Z."/>
        </authorList>
    </citation>
    <scope>NUCLEOTIDE SEQUENCE</scope>
    <source>
        <strain evidence="2">DSA</strain>
    </source>
</reference>
<reference evidence="2" key="1">
    <citation type="journal article" date="2023" name="J. Hazard. Mater.">
        <title>Anaerobic biodegradation of pyrene and benzo[a]pyrene by a new sulfate-reducing Desulforamulus aquiferis strain DSA.</title>
        <authorList>
            <person name="Zhang Z."/>
            <person name="Sun J."/>
            <person name="Gong X."/>
            <person name="Wang C."/>
            <person name="Wang H."/>
        </authorList>
    </citation>
    <scope>NUCLEOTIDE SEQUENCE</scope>
    <source>
        <strain evidence="2">DSA</strain>
    </source>
</reference>
<dbReference type="AlphaFoldDB" id="A0AAW7ZBT2"/>
<evidence type="ECO:0000259" key="1">
    <source>
        <dbReference type="PROSITE" id="PS50943"/>
    </source>
</evidence>
<dbReference type="Pfam" id="PF01381">
    <property type="entry name" value="HTH_3"/>
    <property type="match status" value="1"/>
</dbReference>
<dbReference type="InterPro" id="IPR001387">
    <property type="entry name" value="Cro/C1-type_HTH"/>
</dbReference>
<organism evidence="2 3">
    <name type="scientific">Desulforamulus aquiferis</name>
    <dbReference type="NCBI Taxonomy" id="1397668"/>
    <lineage>
        <taxon>Bacteria</taxon>
        <taxon>Bacillati</taxon>
        <taxon>Bacillota</taxon>
        <taxon>Clostridia</taxon>
        <taxon>Eubacteriales</taxon>
        <taxon>Peptococcaceae</taxon>
        <taxon>Desulforamulus</taxon>
    </lineage>
</organism>
<comment type="caution">
    <text evidence="2">The sequence shown here is derived from an EMBL/GenBank/DDBJ whole genome shotgun (WGS) entry which is preliminary data.</text>
</comment>
<dbReference type="PROSITE" id="PS50943">
    <property type="entry name" value="HTH_CROC1"/>
    <property type="match status" value="1"/>
</dbReference>
<dbReference type="InterPro" id="IPR010982">
    <property type="entry name" value="Lambda_DNA-bd_dom_sf"/>
</dbReference>
<dbReference type="Proteomes" id="UP001172911">
    <property type="component" value="Unassembled WGS sequence"/>
</dbReference>
<dbReference type="RefSeq" id="WP_304541890.1">
    <property type="nucleotide sequence ID" value="NZ_JARPTC010000007.1"/>
</dbReference>
<evidence type="ECO:0000313" key="2">
    <source>
        <dbReference type="EMBL" id="MDO7786787.1"/>
    </source>
</evidence>
<feature type="domain" description="HTH cro/C1-type" evidence="1">
    <location>
        <begin position="7"/>
        <end position="61"/>
    </location>
</feature>
<protein>
    <submittedName>
        <fullName evidence="2">Helix-turn-helix transcriptional regulator</fullName>
    </submittedName>
</protein>
<sequence length="219" mass="24961">MTISDRFKQLRETLGLTQTLMAKDLGIDRSHVGNIESASKKASESLIKHVCVRYGVSESWLNSGDGEMFISPEERVQKLIEQLDTQPSISSYYKFLADNNLPLQAYLPDHLQAQAYLLEQRKESIREEFEARLVSRISQTTDTTTKSEGSTLSIIKHDQISDTDLKELEDMKKTLADLFNASPSFREWAKIQFKYAFPEAVVAQARIQLLNKISNDKLK</sequence>
<accession>A0AAW7ZBT2</accession>
<dbReference type="SMART" id="SM00530">
    <property type="entry name" value="HTH_XRE"/>
    <property type="match status" value="1"/>
</dbReference>
<proteinExistence type="predicted"/>
<dbReference type="Gene3D" id="1.10.260.40">
    <property type="entry name" value="lambda repressor-like DNA-binding domains"/>
    <property type="match status" value="1"/>
</dbReference>
<dbReference type="CDD" id="cd00093">
    <property type="entry name" value="HTH_XRE"/>
    <property type="match status" value="1"/>
</dbReference>
<dbReference type="GO" id="GO:0003677">
    <property type="term" value="F:DNA binding"/>
    <property type="evidence" value="ECO:0007669"/>
    <property type="project" value="InterPro"/>
</dbReference>